<evidence type="ECO:0000313" key="4">
    <source>
        <dbReference type="Proteomes" id="UP000199706"/>
    </source>
</evidence>
<reference evidence="3 4" key="1">
    <citation type="submission" date="2016-10" db="EMBL/GenBank/DDBJ databases">
        <authorList>
            <person name="de Groot N.N."/>
        </authorList>
    </citation>
    <scope>NUCLEOTIDE SEQUENCE [LARGE SCALE GENOMIC DNA]</scope>
    <source>
        <strain evidence="3 4">LMG 2247</strain>
    </source>
</reference>
<dbReference type="RefSeq" id="WP_090685893.1">
    <property type="nucleotide sequence ID" value="NZ_CADERL010000020.1"/>
</dbReference>
<name>A0A1G8A0Z9_9BURK</name>
<sequence>MKILLVGLNYAPELTGVGKYSAEMAEALVADGHEVRVVCGPPYYPQWRIAAGFSAWRYRREARNGVQLQRVPLWVPARPTGLSRLLHLASFALASLPALAAQLAWRPEVVMSIAPSLMSAPGAWLVARLAGAHSWLHIQDYEVDAAFDLGLVRGTHARRMALAIERRLLTRFDVVSSLSAKMVERAIAKGVDPLKTYCLPNWVDTRAIVPLAHARYYRKLLGLDKRALPQTVVLYAGNMGSKQGLEILAAAAAELAGRPDISFVFCGNGPARAMLEARCAGLANCSFMALQPARQLNQLLNLADIHVLPQRGGAADLVMPSKLNGMLASGRAIVAMACTGTELYEVVAPRGVVVPPENVDALVEAIEALAADPLRRAVLGAAGREYAERSLSSASVLGDLSRKLRELCGEDSAAVPSSGSTGATGTSDTSGTAGGLAREKLAGAPLEPTQVD</sequence>
<dbReference type="NCBIfam" id="NF007640">
    <property type="entry name" value="PRK10307.1"/>
    <property type="match status" value="1"/>
</dbReference>
<keyword evidence="3" id="KW-0808">Transferase</keyword>
<feature type="region of interest" description="Disordered" evidence="1">
    <location>
        <begin position="411"/>
        <end position="452"/>
    </location>
</feature>
<dbReference type="InterPro" id="IPR050194">
    <property type="entry name" value="Glycosyltransferase_grp1"/>
</dbReference>
<evidence type="ECO:0000313" key="3">
    <source>
        <dbReference type="EMBL" id="SDH14592.1"/>
    </source>
</evidence>
<dbReference type="CDD" id="cd03794">
    <property type="entry name" value="GT4_WbuB-like"/>
    <property type="match status" value="1"/>
</dbReference>
<proteinExistence type="predicted"/>
<dbReference type="Pfam" id="PF13579">
    <property type="entry name" value="Glyco_trans_4_4"/>
    <property type="match status" value="1"/>
</dbReference>
<dbReference type="InterPro" id="IPR028098">
    <property type="entry name" value="Glyco_trans_4-like_N"/>
</dbReference>
<gene>
    <name evidence="3" type="ORF">SAMN05216466_107262</name>
</gene>
<protein>
    <submittedName>
        <fullName evidence="3">Colanic acid biosynthesis glycosyl transferase WcaI</fullName>
    </submittedName>
</protein>
<dbReference type="AlphaFoldDB" id="A0A1G8A0Z9"/>
<evidence type="ECO:0000256" key="1">
    <source>
        <dbReference type="SAM" id="MobiDB-lite"/>
    </source>
</evidence>
<dbReference type="Proteomes" id="UP000199706">
    <property type="component" value="Unassembled WGS sequence"/>
</dbReference>
<dbReference type="OrthoDB" id="9787293at2"/>
<dbReference type="PANTHER" id="PTHR45947:SF3">
    <property type="entry name" value="SULFOQUINOVOSYL TRANSFERASE SQD2"/>
    <property type="match status" value="1"/>
</dbReference>
<dbReference type="SUPFAM" id="SSF53756">
    <property type="entry name" value="UDP-Glycosyltransferase/glycogen phosphorylase"/>
    <property type="match status" value="1"/>
</dbReference>
<evidence type="ECO:0000259" key="2">
    <source>
        <dbReference type="Pfam" id="PF13579"/>
    </source>
</evidence>
<dbReference type="PANTHER" id="PTHR45947">
    <property type="entry name" value="SULFOQUINOVOSYL TRANSFERASE SQD2"/>
    <property type="match status" value="1"/>
</dbReference>
<dbReference type="Gene3D" id="3.40.50.2000">
    <property type="entry name" value="Glycogen Phosphorylase B"/>
    <property type="match status" value="2"/>
</dbReference>
<dbReference type="Pfam" id="PF13692">
    <property type="entry name" value="Glyco_trans_1_4"/>
    <property type="match status" value="1"/>
</dbReference>
<dbReference type="EMBL" id="FNCJ01000007">
    <property type="protein sequence ID" value="SDH14592.1"/>
    <property type="molecule type" value="Genomic_DNA"/>
</dbReference>
<dbReference type="GO" id="GO:0016758">
    <property type="term" value="F:hexosyltransferase activity"/>
    <property type="evidence" value="ECO:0007669"/>
    <property type="project" value="TreeGrafter"/>
</dbReference>
<accession>A0A1G8A0Z9</accession>
<feature type="domain" description="Glycosyltransferase subfamily 4-like N-terminal" evidence="2">
    <location>
        <begin position="15"/>
        <end position="202"/>
    </location>
</feature>
<organism evidence="3 4">
    <name type="scientific">Paraburkholderia phenazinium</name>
    <dbReference type="NCBI Taxonomy" id="60549"/>
    <lineage>
        <taxon>Bacteria</taxon>
        <taxon>Pseudomonadati</taxon>
        <taxon>Pseudomonadota</taxon>
        <taxon>Betaproteobacteria</taxon>
        <taxon>Burkholderiales</taxon>
        <taxon>Burkholderiaceae</taxon>
        <taxon>Paraburkholderia</taxon>
    </lineage>
</organism>
<feature type="compositionally biased region" description="Low complexity" evidence="1">
    <location>
        <begin position="412"/>
        <end position="431"/>
    </location>
</feature>